<dbReference type="HOGENOM" id="CLU_067500_0_0_6"/>
<comment type="caution">
    <text evidence="2">The sequence shown here is derived from an EMBL/GenBank/DDBJ whole genome shotgun (WGS) entry which is preliminary data.</text>
</comment>
<gene>
    <name evidence="2" type="ORF">KT71_07779</name>
</gene>
<dbReference type="SMART" id="SM00563">
    <property type="entry name" value="PlsC"/>
    <property type="match status" value="1"/>
</dbReference>
<dbReference type="Proteomes" id="UP000019205">
    <property type="component" value="Chromosome"/>
</dbReference>
<evidence type="ECO:0000259" key="1">
    <source>
        <dbReference type="SMART" id="SM00563"/>
    </source>
</evidence>
<dbReference type="STRING" id="314285.KT71_07779"/>
<dbReference type="AlphaFoldDB" id="A4A9U5"/>
<dbReference type="OrthoDB" id="1113830at2"/>
<reference evidence="2 3" key="1">
    <citation type="journal article" date="2007" name="Proc. Natl. Acad. Sci. U.S.A.">
        <title>Characterization of a marine gammaproteobacterium capable of aerobic anoxygenic photosynthesis.</title>
        <authorList>
            <person name="Fuchs B.M."/>
            <person name="Spring S."/>
            <person name="Teeling H."/>
            <person name="Quast C."/>
            <person name="Wulf J."/>
            <person name="Schattenhofer M."/>
            <person name="Yan S."/>
            <person name="Ferriera S."/>
            <person name="Johnson J."/>
            <person name="Glockner F.O."/>
            <person name="Amann R."/>
        </authorList>
    </citation>
    <scope>NUCLEOTIDE SEQUENCE [LARGE SCALE GENOMIC DNA]</scope>
    <source>
        <strain evidence="2">KT71</strain>
    </source>
</reference>
<keyword evidence="3" id="KW-1185">Reference proteome</keyword>
<accession>A4A9U5</accession>
<dbReference type="RefSeq" id="WP_008293980.1">
    <property type="nucleotide sequence ID" value="NZ_CM002299.1"/>
</dbReference>
<dbReference type="SUPFAM" id="SSF69593">
    <property type="entry name" value="Glycerol-3-phosphate (1)-acyltransferase"/>
    <property type="match status" value="1"/>
</dbReference>
<dbReference type="CDD" id="cd07986">
    <property type="entry name" value="LPLAT_ACT14924-like"/>
    <property type="match status" value="1"/>
</dbReference>
<protein>
    <submittedName>
        <fullName evidence="2">Putative hemolysin</fullName>
    </submittedName>
</protein>
<dbReference type="Pfam" id="PF19576">
    <property type="entry name" value="Acyltransf_2"/>
    <property type="match status" value="1"/>
</dbReference>
<organism evidence="2 3">
    <name type="scientific">Congregibacter litoralis KT71</name>
    <dbReference type="NCBI Taxonomy" id="314285"/>
    <lineage>
        <taxon>Bacteria</taxon>
        <taxon>Pseudomonadati</taxon>
        <taxon>Pseudomonadota</taxon>
        <taxon>Gammaproteobacteria</taxon>
        <taxon>Cellvibrionales</taxon>
        <taxon>Halieaceae</taxon>
        <taxon>Congregibacter</taxon>
    </lineage>
</organism>
<reference evidence="2 3" key="2">
    <citation type="journal article" date="2009" name="PLoS ONE">
        <title>The photosynthetic apparatus and its regulation in the aerobic gammaproteobacterium Congregibacter litoralis gen. nov., sp. nov.</title>
        <authorList>
            <person name="Spring S."/>
            <person name="Lunsdorf H."/>
            <person name="Fuchs B.M."/>
            <person name="Tindall B.J."/>
        </authorList>
    </citation>
    <scope>NUCLEOTIDE SEQUENCE [LARGE SCALE GENOMIC DNA]</scope>
    <source>
        <strain evidence="2">KT71</strain>
    </source>
</reference>
<dbReference type="InterPro" id="IPR002123">
    <property type="entry name" value="Plipid/glycerol_acylTrfase"/>
</dbReference>
<evidence type="ECO:0000313" key="2">
    <source>
        <dbReference type="EMBL" id="EAQ97262.1"/>
    </source>
</evidence>
<proteinExistence type="predicted"/>
<dbReference type="InterPro" id="IPR045746">
    <property type="entry name" value="ACT14924-like_Acyltransf_dom"/>
</dbReference>
<dbReference type="GO" id="GO:0016746">
    <property type="term" value="F:acyltransferase activity"/>
    <property type="evidence" value="ECO:0007669"/>
    <property type="project" value="InterPro"/>
</dbReference>
<name>A4A9U5_9GAMM</name>
<feature type="domain" description="Phospholipid/glycerol acyltransferase" evidence="1">
    <location>
        <begin position="83"/>
        <end position="207"/>
    </location>
</feature>
<dbReference type="eggNOG" id="COG0204">
    <property type="taxonomic scope" value="Bacteria"/>
</dbReference>
<sequence>MYDYVRAQPSLSYAQPSDPWLTRRCISFLEVLLGRRRIEAIYYELKRRPFHQTTFFSEALDAINVNVDMDMRRLLDAPKNGPLVILANHPFGIVDGLILCNIAAQLRSDFRIMLNAMLCQDSDLAPHFLPIDFQSNKAALQNNIQSKKLALSALKDNIPLLIFPSGMVSTADKFGFGQSHDGTWTTFAAKLIQQSEATVLPVYFHGQNSRKFHVASHVALPLRMAMLMHEALKKCGDTVRVDLGDPLPWETLSRYGSRLSLTQFLYSHVNEELPLRASQSTFAMPM</sequence>
<evidence type="ECO:0000313" key="3">
    <source>
        <dbReference type="Proteomes" id="UP000019205"/>
    </source>
</evidence>
<dbReference type="EMBL" id="AAOA02000004">
    <property type="protein sequence ID" value="EAQ97262.1"/>
    <property type="molecule type" value="Genomic_DNA"/>
</dbReference>